<dbReference type="STRING" id="3775.A0A1Q3C197"/>
<comment type="caution">
    <text evidence="2">The sequence shown here is derived from an EMBL/GenBank/DDBJ whole genome shotgun (WGS) entry which is preliminary data.</text>
</comment>
<dbReference type="PANTHER" id="PTHR33642:SF4">
    <property type="entry name" value="COX1_OXI3 INTRON 1 PROTEIN-RELATED"/>
    <property type="match status" value="1"/>
</dbReference>
<name>A0A1Q3C197_CEPFO</name>
<dbReference type="AlphaFoldDB" id="A0A1Q3C197"/>
<dbReference type="PANTHER" id="PTHR33642">
    <property type="entry name" value="COX1/OXI3 INTRON 1 PROTEIN-RELATED"/>
    <property type="match status" value="1"/>
</dbReference>
<dbReference type="GO" id="GO:0005739">
    <property type="term" value="C:mitochondrion"/>
    <property type="evidence" value="ECO:0007669"/>
    <property type="project" value="TreeGrafter"/>
</dbReference>
<dbReference type="EMBL" id="BDDD01001171">
    <property type="protein sequence ID" value="GAV73939.1"/>
    <property type="molecule type" value="Genomic_DNA"/>
</dbReference>
<protein>
    <submittedName>
        <fullName evidence="2">RVT_1 domain-containing protein/Intron_maturas2 domain-containing protein</fullName>
    </submittedName>
</protein>
<dbReference type="InParanoid" id="A0A1Q3C197"/>
<sequence length="488" mass="57396">MNRKNPKFDLDKPVSTSNVFFKPVKVYAIRYLDEILVITSGSKMLTMDLKNQVLKFLEGDLDLKVDRVKTAIHSVVSEKIDFLGMELQAVPPSVLHPPMSEKAIRAKKKYLRQKEVRALELKNARERNRKKLGMKIMRHVFKKLKQTDGFKFDFQIENEVREIFRTWADETVKDFLGSLEERWTWHRMLTRGDFLSLRHIRDQLPLELVDAYDRFQEQVDKYLMPFKARKALEEDERRVEEEEELKYAKRTVEDLTRLCMKVSAPIQLIRKAVKMSGLTNNMGRPRPISLLIALEDTDIIKWYAGVGKRWLDFFCCCHNFRMVKTVFTYHLRFSCILTLSEKHESTKREAIRHYMKDLKVFDVSGKEEVHFPTEREVKMMGDKNFSDPKPVDGTLSLALVRLVSDEMSHTCIAHFFERKDTIMYCMRLLQNLLNVNPLDEVKWVKGMGAIHESLNRKCLPLCYDHIHDLYTGKITLQDIDCTSFVDVD</sequence>
<dbReference type="InterPro" id="IPR024937">
    <property type="entry name" value="Domain_X"/>
</dbReference>
<accession>A0A1Q3C197</accession>
<keyword evidence="3" id="KW-1185">Reference proteome</keyword>
<evidence type="ECO:0000313" key="2">
    <source>
        <dbReference type="EMBL" id="GAV73939.1"/>
    </source>
</evidence>
<evidence type="ECO:0000259" key="1">
    <source>
        <dbReference type="Pfam" id="PF01348"/>
    </source>
</evidence>
<dbReference type="GO" id="GO:0090615">
    <property type="term" value="P:mitochondrial mRNA processing"/>
    <property type="evidence" value="ECO:0007669"/>
    <property type="project" value="TreeGrafter"/>
</dbReference>
<dbReference type="Pfam" id="PF01348">
    <property type="entry name" value="Intron_maturas2"/>
    <property type="match status" value="1"/>
</dbReference>
<reference evidence="3" key="1">
    <citation type="submission" date="2016-04" db="EMBL/GenBank/DDBJ databases">
        <title>Cephalotus genome sequencing.</title>
        <authorList>
            <person name="Fukushima K."/>
            <person name="Hasebe M."/>
            <person name="Fang X."/>
        </authorList>
    </citation>
    <scope>NUCLEOTIDE SEQUENCE [LARGE SCALE GENOMIC DNA]</scope>
    <source>
        <strain evidence="3">cv. St1</strain>
    </source>
</reference>
<gene>
    <name evidence="2" type="ORF">CFOL_v3_17422</name>
</gene>
<dbReference type="OrthoDB" id="658143at2759"/>
<dbReference type="GO" id="GO:0003964">
    <property type="term" value="F:RNA-directed DNA polymerase activity"/>
    <property type="evidence" value="ECO:0007669"/>
    <property type="project" value="TreeGrafter"/>
</dbReference>
<feature type="domain" description="Domain X" evidence="1">
    <location>
        <begin position="261"/>
        <end position="361"/>
    </location>
</feature>
<dbReference type="GO" id="GO:0006315">
    <property type="term" value="P:homing of group II introns"/>
    <property type="evidence" value="ECO:0007669"/>
    <property type="project" value="TreeGrafter"/>
</dbReference>
<proteinExistence type="predicted"/>
<evidence type="ECO:0000313" key="3">
    <source>
        <dbReference type="Proteomes" id="UP000187406"/>
    </source>
</evidence>
<dbReference type="Proteomes" id="UP000187406">
    <property type="component" value="Unassembled WGS sequence"/>
</dbReference>
<organism evidence="2 3">
    <name type="scientific">Cephalotus follicularis</name>
    <name type="common">Albany pitcher plant</name>
    <dbReference type="NCBI Taxonomy" id="3775"/>
    <lineage>
        <taxon>Eukaryota</taxon>
        <taxon>Viridiplantae</taxon>
        <taxon>Streptophyta</taxon>
        <taxon>Embryophyta</taxon>
        <taxon>Tracheophyta</taxon>
        <taxon>Spermatophyta</taxon>
        <taxon>Magnoliopsida</taxon>
        <taxon>eudicotyledons</taxon>
        <taxon>Gunneridae</taxon>
        <taxon>Pentapetalae</taxon>
        <taxon>rosids</taxon>
        <taxon>fabids</taxon>
        <taxon>Oxalidales</taxon>
        <taxon>Cephalotaceae</taxon>
        <taxon>Cephalotus</taxon>
    </lineage>
</organism>